<dbReference type="eggNOG" id="KOG2842">
    <property type="taxonomic scope" value="Eukaryota"/>
</dbReference>
<evidence type="ECO:0000313" key="5">
    <source>
        <dbReference type="Proteomes" id="UP000030762"/>
    </source>
</evidence>
<dbReference type="Proteomes" id="UP000030762">
    <property type="component" value="Unassembled WGS sequence"/>
</dbReference>
<dbReference type="GeneID" id="19944883"/>
<evidence type="ECO:0000256" key="1">
    <source>
        <dbReference type="ARBA" id="ARBA00008828"/>
    </source>
</evidence>
<comment type="similarity">
    <text evidence="1">Belongs to the IFRD family.</text>
</comment>
<sequence>MGKKTTSKHARNGYDSDDGSMSFGGSVASNDTDRSLDVDENDGELTQEEALHAHMEELLEKRTTTRVSALKKIEALLAQCVPLELLQDNVDTLQTNVLHILRRPSPAEGVLGAQILALMALILGANEDSYYNQIKGPLHLLVKSETQASDVRAMALQALGTVCFICSSDQEDTHAVLSSCTAFFGNASNALAVAALDTWGCLASTLPSATLVDDSFLAPNLEVFLQLLEHTDVDVRSAAGENIALFFEALATAHVEYVDRDVIAAKLLLLSKDSSKKTSKRDRKEQRTVFRDVYKTVADDVSPSVTFSFQNEMLRFQDWCTLKQYSTLKKWLHVGFQEHLKYNNTVRGLLDLPLTSEEQPRVEKRDTLSKNSHTRKHQSAALKDQRAARMNQKNLFLADY</sequence>
<dbReference type="Pfam" id="PF05004">
    <property type="entry name" value="IFRD"/>
    <property type="match status" value="1"/>
</dbReference>
<feature type="compositionally biased region" description="Basic and acidic residues" evidence="2">
    <location>
        <begin position="358"/>
        <end position="368"/>
    </location>
</feature>
<gene>
    <name evidence="4" type="ORF">SDRG_04156</name>
</gene>
<evidence type="ECO:0000259" key="3">
    <source>
        <dbReference type="Pfam" id="PF05004"/>
    </source>
</evidence>
<feature type="region of interest" description="Disordered" evidence="2">
    <location>
        <begin position="357"/>
        <end position="386"/>
    </location>
</feature>
<feature type="compositionally biased region" description="Basic residues" evidence="2">
    <location>
        <begin position="1"/>
        <end position="11"/>
    </location>
</feature>
<protein>
    <recommendedName>
        <fullName evidence="3">Interferon-related developmental regulator N-terminal domain-containing protein</fullName>
    </recommendedName>
</protein>
<dbReference type="OMA" id="QCFEAIF"/>
<dbReference type="VEuPathDB" id="FungiDB:SDRG_04156"/>
<dbReference type="EMBL" id="JH767141">
    <property type="protein sequence ID" value="EQC38447.1"/>
    <property type="molecule type" value="Genomic_DNA"/>
</dbReference>
<dbReference type="InterPro" id="IPR011989">
    <property type="entry name" value="ARM-like"/>
</dbReference>
<reference evidence="4 5" key="1">
    <citation type="submission" date="2012-04" db="EMBL/GenBank/DDBJ databases">
        <title>The Genome Sequence of Saprolegnia declina VS20.</title>
        <authorList>
            <consortium name="The Broad Institute Genome Sequencing Platform"/>
            <person name="Russ C."/>
            <person name="Nusbaum C."/>
            <person name="Tyler B."/>
            <person name="van West P."/>
            <person name="Dieguez-Uribeondo J."/>
            <person name="de Bruijn I."/>
            <person name="Tripathy S."/>
            <person name="Jiang R."/>
            <person name="Young S.K."/>
            <person name="Zeng Q."/>
            <person name="Gargeya S."/>
            <person name="Fitzgerald M."/>
            <person name="Haas B."/>
            <person name="Abouelleil A."/>
            <person name="Alvarado L."/>
            <person name="Arachchi H.M."/>
            <person name="Berlin A."/>
            <person name="Chapman S.B."/>
            <person name="Goldberg J."/>
            <person name="Griggs A."/>
            <person name="Gujja S."/>
            <person name="Hansen M."/>
            <person name="Howarth C."/>
            <person name="Imamovic A."/>
            <person name="Larimer J."/>
            <person name="McCowen C."/>
            <person name="Montmayeur A."/>
            <person name="Murphy C."/>
            <person name="Neiman D."/>
            <person name="Pearson M."/>
            <person name="Priest M."/>
            <person name="Roberts A."/>
            <person name="Saif S."/>
            <person name="Shea T."/>
            <person name="Sisk P."/>
            <person name="Sykes S."/>
            <person name="Wortman J."/>
            <person name="Nusbaum C."/>
            <person name="Birren B."/>
        </authorList>
    </citation>
    <scope>NUCLEOTIDE SEQUENCE [LARGE SCALE GENOMIC DNA]</scope>
    <source>
        <strain evidence="4 5">VS20</strain>
    </source>
</reference>
<dbReference type="AlphaFoldDB" id="T0S6R1"/>
<dbReference type="Gene3D" id="1.25.10.10">
    <property type="entry name" value="Leucine-rich Repeat Variant"/>
    <property type="match status" value="1"/>
</dbReference>
<dbReference type="InParanoid" id="T0S6R1"/>
<accession>T0S6R1</accession>
<evidence type="ECO:0000313" key="4">
    <source>
        <dbReference type="EMBL" id="EQC38447.1"/>
    </source>
</evidence>
<dbReference type="STRING" id="1156394.T0S6R1"/>
<name>T0S6R1_SAPDV</name>
<organism evidence="4 5">
    <name type="scientific">Saprolegnia diclina (strain VS20)</name>
    <dbReference type="NCBI Taxonomy" id="1156394"/>
    <lineage>
        <taxon>Eukaryota</taxon>
        <taxon>Sar</taxon>
        <taxon>Stramenopiles</taxon>
        <taxon>Oomycota</taxon>
        <taxon>Saprolegniomycetes</taxon>
        <taxon>Saprolegniales</taxon>
        <taxon>Saprolegniaceae</taxon>
        <taxon>Saprolegnia</taxon>
    </lineage>
</organism>
<proteinExistence type="inferred from homology"/>
<dbReference type="PANTHER" id="PTHR12354:SF1">
    <property type="entry name" value="INTERFERON-RELATED DEVELOPMENTAL REGULATOR 1"/>
    <property type="match status" value="1"/>
</dbReference>
<dbReference type="InterPro" id="IPR039777">
    <property type="entry name" value="IFRD"/>
</dbReference>
<feature type="domain" description="Interferon-related developmental regulator N-terminal" evidence="3">
    <location>
        <begin position="27"/>
        <end position="297"/>
    </location>
</feature>
<dbReference type="SUPFAM" id="SSF48371">
    <property type="entry name" value="ARM repeat"/>
    <property type="match status" value="1"/>
</dbReference>
<dbReference type="OrthoDB" id="18978at2759"/>
<dbReference type="PANTHER" id="PTHR12354">
    <property type="entry name" value="INTERFERON-RELATED DEVELOPMENTAL REGULATOR"/>
    <property type="match status" value="1"/>
</dbReference>
<dbReference type="InterPro" id="IPR016024">
    <property type="entry name" value="ARM-type_fold"/>
</dbReference>
<evidence type="ECO:0000256" key="2">
    <source>
        <dbReference type="SAM" id="MobiDB-lite"/>
    </source>
</evidence>
<dbReference type="RefSeq" id="XP_008608039.1">
    <property type="nucleotide sequence ID" value="XM_008609817.1"/>
</dbReference>
<feature type="region of interest" description="Disordered" evidence="2">
    <location>
        <begin position="1"/>
        <end position="39"/>
    </location>
</feature>
<keyword evidence="5" id="KW-1185">Reference proteome</keyword>
<dbReference type="InterPro" id="IPR007701">
    <property type="entry name" value="Interferon-rel_develop_reg_N"/>
</dbReference>